<feature type="active site" description="Acyl-thioester intermediate" evidence="2">
    <location>
        <position position="220"/>
    </location>
</feature>
<dbReference type="InterPro" id="IPR009835">
    <property type="entry name" value="SrtB"/>
</dbReference>
<keyword evidence="1" id="KW-0378">Hydrolase</keyword>
<feature type="active site" description="Proton donor/acceptor" evidence="2">
    <location>
        <position position="126"/>
    </location>
</feature>
<protein>
    <submittedName>
        <fullName evidence="3">Class B sortase</fullName>
    </submittedName>
</protein>
<reference evidence="3 4" key="1">
    <citation type="submission" date="2018-08" db="EMBL/GenBank/DDBJ databases">
        <title>A genome reference for cultivated species of the human gut microbiota.</title>
        <authorList>
            <person name="Zou Y."/>
            <person name="Xue W."/>
            <person name="Luo G."/>
        </authorList>
    </citation>
    <scope>NUCLEOTIDE SEQUENCE [LARGE SCALE GENOMIC DNA]</scope>
    <source>
        <strain evidence="3 4">AF37-4</strain>
    </source>
</reference>
<gene>
    <name evidence="3" type="ORF">DW018_02705</name>
</gene>
<dbReference type="AlphaFoldDB" id="A0A415LER5"/>
<dbReference type="InterPro" id="IPR023365">
    <property type="entry name" value="Sortase_dom-sf"/>
</dbReference>
<name>A0A415LER5_9FIRM</name>
<sequence>MKNKKKFLRTSISALVVVATVLIAVVATIKYKEDYDEEKRFNDIRENVEKSSEEKILYNLKKKNKDIVGYIEIPNTTISYPVLQTTDEPDFYLNHDINRNYSFYGTPYLSAYCNLEKSDNLIIYGHNINGTKMFGELTKYREENFFKKHRNVYFTTDRKKKYKIFSVISVNKKAFPYWKFVMAQDKLDYDEFINKVKKYSFYDVGITPQYGDKIITLSTCDNERGKDYRFVVFAVSV</sequence>
<organism evidence="3 4">
    <name type="scientific">Eubacterium ventriosum</name>
    <dbReference type="NCBI Taxonomy" id="39496"/>
    <lineage>
        <taxon>Bacteria</taxon>
        <taxon>Bacillati</taxon>
        <taxon>Bacillota</taxon>
        <taxon>Clostridia</taxon>
        <taxon>Eubacteriales</taxon>
        <taxon>Eubacteriaceae</taxon>
        <taxon>Eubacterium</taxon>
    </lineage>
</organism>
<dbReference type="Gene3D" id="2.40.260.10">
    <property type="entry name" value="Sortase"/>
    <property type="match status" value="1"/>
</dbReference>
<dbReference type="RefSeq" id="WP_117909916.1">
    <property type="nucleotide sequence ID" value="NZ_CABJDQ010000002.1"/>
</dbReference>
<comment type="caution">
    <text evidence="3">The sequence shown here is derived from an EMBL/GenBank/DDBJ whole genome shotgun (WGS) entry which is preliminary data.</text>
</comment>
<evidence type="ECO:0000256" key="1">
    <source>
        <dbReference type="ARBA" id="ARBA00022801"/>
    </source>
</evidence>
<evidence type="ECO:0000256" key="2">
    <source>
        <dbReference type="PIRSR" id="PIRSR605754-1"/>
    </source>
</evidence>
<dbReference type="Proteomes" id="UP000283314">
    <property type="component" value="Unassembled WGS sequence"/>
</dbReference>
<dbReference type="EMBL" id="QROT01000002">
    <property type="protein sequence ID" value="RHL47048.1"/>
    <property type="molecule type" value="Genomic_DNA"/>
</dbReference>
<dbReference type="GeneID" id="66466143"/>
<dbReference type="SUPFAM" id="SSF63817">
    <property type="entry name" value="Sortase"/>
    <property type="match status" value="1"/>
</dbReference>
<dbReference type="CDD" id="cd05826">
    <property type="entry name" value="Sortase_B"/>
    <property type="match status" value="1"/>
</dbReference>
<evidence type="ECO:0000313" key="3">
    <source>
        <dbReference type="EMBL" id="RHL47048.1"/>
    </source>
</evidence>
<evidence type="ECO:0000313" key="4">
    <source>
        <dbReference type="Proteomes" id="UP000283314"/>
    </source>
</evidence>
<accession>A0A415LER5</accession>
<dbReference type="Pfam" id="PF04203">
    <property type="entry name" value="Sortase"/>
    <property type="match status" value="1"/>
</dbReference>
<proteinExistence type="predicted"/>
<dbReference type="InterPro" id="IPR005754">
    <property type="entry name" value="Sortase"/>
</dbReference>
<dbReference type="GO" id="GO:0016787">
    <property type="term" value="F:hydrolase activity"/>
    <property type="evidence" value="ECO:0007669"/>
    <property type="project" value="UniProtKB-KW"/>
</dbReference>